<feature type="domain" description="F-box" evidence="1">
    <location>
        <begin position="600"/>
        <end position="647"/>
    </location>
</feature>
<dbReference type="Proteomes" id="UP000095282">
    <property type="component" value="Unplaced"/>
</dbReference>
<reference evidence="3" key="1">
    <citation type="submission" date="2016-11" db="UniProtKB">
        <authorList>
            <consortium name="WormBaseParasite"/>
        </authorList>
    </citation>
    <scope>IDENTIFICATION</scope>
</reference>
<dbReference type="SMART" id="SM00256">
    <property type="entry name" value="FBOX"/>
    <property type="match status" value="5"/>
</dbReference>
<accession>A0A1I7UI97</accession>
<proteinExistence type="predicted"/>
<protein>
    <submittedName>
        <fullName evidence="3">F-box domain-containing protein</fullName>
    </submittedName>
</protein>
<dbReference type="SUPFAM" id="SSF81383">
    <property type="entry name" value="F-box domain"/>
    <property type="match status" value="1"/>
</dbReference>
<dbReference type="InterPro" id="IPR036047">
    <property type="entry name" value="F-box-like_dom_sf"/>
</dbReference>
<feature type="domain" description="F-box" evidence="1">
    <location>
        <begin position="20"/>
        <end position="67"/>
    </location>
</feature>
<feature type="domain" description="F-box" evidence="1">
    <location>
        <begin position="291"/>
        <end position="338"/>
    </location>
</feature>
<dbReference type="InterPro" id="IPR001810">
    <property type="entry name" value="F-box_dom"/>
</dbReference>
<dbReference type="InterPro" id="IPR002900">
    <property type="entry name" value="DUF38/FTH_CAE_spp"/>
</dbReference>
<name>A0A1I7UI97_9PELO</name>
<keyword evidence="2" id="KW-1185">Reference proteome</keyword>
<dbReference type="CDD" id="cd22150">
    <property type="entry name" value="F-box_CeFBXA-like"/>
    <property type="match status" value="4"/>
</dbReference>
<evidence type="ECO:0000259" key="1">
    <source>
        <dbReference type="PROSITE" id="PS50181"/>
    </source>
</evidence>
<evidence type="ECO:0000313" key="3">
    <source>
        <dbReference type="WBParaSite" id="Csp11.Scaffold629.g9597.t3"/>
    </source>
</evidence>
<dbReference type="Pfam" id="PF00646">
    <property type="entry name" value="F-box"/>
    <property type="match status" value="4"/>
</dbReference>
<dbReference type="Pfam" id="PF01827">
    <property type="entry name" value="FTH"/>
    <property type="match status" value="5"/>
</dbReference>
<dbReference type="InterPro" id="IPR040161">
    <property type="entry name" value="FB224"/>
</dbReference>
<dbReference type="WBParaSite" id="Csp11.Scaffold629.g9597.t3">
    <property type="protein sequence ID" value="Csp11.Scaffold629.g9597.t3"/>
    <property type="gene ID" value="Csp11.Scaffold629.g9597"/>
</dbReference>
<sequence>MFLGYSMAENLHNRLGNRDQKTFSDLPMEIIVEIVENLDFKSQARLRKVSSGLRNIVDRVKPSIDRLSFIHQYERSQNSVIFTYSSRKHGVFYRYHRYSGENCVERAFNDMKILLGNPRLRLDDFEWINYMSFDIDHRLIHILRSLDHKLEISSLGASMINEYWMIDLLKAIKPGTLEEMDLKFSDKKMSFDRFAELDQWKQAKRVTISFSFDFPSNFHHFQHFESVQFHGASISIDDLSIIRNVMSSNRNLKKCFIVTVKKPSATEVIQALGLQIMTENIDNQKNMDLNQKTFSDLPLDIVANMVEGLDFKSQMKLRKVSHGLRNIVDRVKPSVDRLSFLQEYDLSQNSVTFTYSSREHSDLYCVPRYFGENYSERAFNDIKIFLRNPRLRLDDFGWYRFESTNDDQKVVDMLNSMNRKIETTGIRMISLREELMIALLKAVKPGTLEEITISIGNPMSLIDRFAELDQWKQAKRMNIVGYYINFFFRHFQHFHHSESLNVDVKEISMDDILNMRNVFSENVNFKECSIKLFETPLPMRVIEEQLGLSDVHQDHREFSGRYKIPNSKDYLQFEIYFRRVDTTKMAENLHNRLGNLKLNQKTFNDLPLDIVASIVEGLDFKSQMQLRKVCRGLRNIVDQVKPSIDHLSFVHQGLRCLVKISQFGEICQTHRYSGENFYERALNDIKILLRNPRLRLNSFEWHNSHSFHDDRELLDLLESLNHKLEITEIKALLLNEESMIALLKAVKPGTLEQITILACYSLSAIDRFAELDQWKQAKTMKIHGYYSDFFRHFHHYQRFESLSLLADSIPIDGILAMRNAYSKNFNFKNFFIIGHIDQPPSVMKEHLGLSNALNHSDTDSGRYDIPGSKDYLLFEFYFHKIFVRRESSDKMQLRRVSRGLRNIVDRVKPSVDCLRISHDQDSVTITYSVKKHKRSSFSYSGEKYYEKALNDMKILLKNPRLRLESFHWRGTLESEDFLESLQLEVTELSTYHLPRDSVVALLSAIKPGALKALDFKFSTDLKKFDRFAELDQWKQAKRVRIRSLFEDFFGYFHYFQHFEMVSVRVKEISMDDLVIMRNKNPIQMSEFVKKVFVESGGEEKKTFSDLSFHVIGNIVEMLDIESQCRLRRVCHGLRQIVDLRRPSIHSLVLTPELLEIVPIDRPGLSYCRGSEEERIQDYCRFLRNPRIRLGSLTFHGPEKPNKIPLTPGIRVKKLRLVSATDPSEFLGSTRPGTLETIILSGIESIDRLVSMDQWKKAKEVSIDGVFIDYSPHFHHFQNFNIWITRITVEELVELKNNLSENPDFEQCCLKIDEWMPSEVIEKALNLTHIWLETYTITDGTMRFGIIPPLLIIWKITNVLRSLMG</sequence>
<dbReference type="STRING" id="1561998.A0A1I7UI97"/>
<dbReference type="GO" id="GO:0045087">
    <property type="term" value="P:innate immune response"/>
    <property type="evidence" value="ECO:0007669"/>
    <property type="project" value="TreeGrafter"/>
</dbReference>
<evidence type="ECO:0000313" key="2">
    <source>
        <dbReference type="Proteomes" id="UP000095282"/>
    </source>
</evidence>
<dbReference type="PANTHER" id="PTHR23015:SF4">
    <property type="entry name" value="DUF38 DOMAIN-CONTAINING PROTEIN-RELATED"/>
    <property type="match status" value="1"/>
</dbReference>
<dbReference type="PANTHER" id="PTHR23015">
    <property type="entry name" value="UNCHARACTERIZED C.ELEGANS PROTEIN"/>
    <property type="match status" value="1"/>
</dbReference>
<dbReference type="PROSITE" id="PS50181">
    <property type="entry name" value="FBOX"/>
    <property type="match status" value="3"/>
</dbReference>
<organism evidence="2 3">
    <name type="scientific">Caenorhabditis tropicalis</name>
    <dbReference type="NCBI Taxonomy" id="1561998"/>
    <lineage>
        <taxon>Eukaryota</taxon>
        <taxon>Metazoa</taxon>
        <taxon>Ecdysozoa</taxon>
        <taxon>Nematoda</taxon>
        <taxon>Chromadorea</taxon>
        <taxon>Rhabditida</taxon>
        <taxon>Rhabditina</taxon>
        <taxon>Rhabditomorpha</taxon>
        <taxon>Rhabditoidea</taxon>
        <taxon>Rhabditidae</taxon>
        <taxon>Peloderinae</taxon>
        <taxon>Caenorhabditis</taxon>
    </lineage>
</organism>